<sequence>MKFKSVFTAIAITLAAAVPASATEAKTYPYHAKENHCPSGLQPIVMAGVICCGTPNQPMTYSQMQAHPAGYRKTVERSGRRMVCPAGEKGCFYQ</sequence>
<evidence type="ECO:0000256" key="1">
    <source>
        <dbReference type="SAM" id="SignalP"/>
    </source>
</evidence>
<protein>
    <recommendedName>
        <fullName evidence="4">Secreted protein</fullName>
    </recommendedName>
</protein>
<feature type="chain" id="PRO_5011787232" description="Secreted protein" evidence="1">
    <location>
        <begin position="23"/>
        <end position="94"/>
    </location>
</feature>
<keyword evidence="1" id="KW-0732">Signal</keyword>
<dbReference type="OrthoDB" id="7875085at2"/>
<keyword evidence="3" id="KW-1185">Reference proteome</keyword>
<feature type="signal peptide" evidence="1">
    <location>
        <begin position="1"/>
        <end position="22"/>
    </location>
</feature>
<dbReference type="EMBL" id="FNEB01000003">
    <property type="protein sequence ID" value="SDI51189.1"/>
    <property type="molecule type" value="Genomic_DNA"/>
</dbReference>
<gene>
    <name evidence="2" type="ORF">SAMN05421850_103195</name>
</gene>
<name>A0A1G8L665_9RHOB</name>
<evidence type="ECO:0000313" key="2">
    <source>
        <dbReference type="EMBL" id="SDI51189.1"/>
    </source>
</evidence>
<evidence type="ECO:0008006" key="4">
    <source>
        <dbReference type="Google" id="ProtNLM"/>
    </source>
</evidence>
<dbReference type="AlphaFoldDB" id="A0A1G8L665"/>
<evidence type="ECO:0000313" key="3">
    <source>
        <dbReference type="Proteomes" id="UP000199340"/>
    </source>
</evidence>
<reference evidence="2 3" key="1">
    <citation type="submission" date="2016-10" db="EMBL/GenBank/DDBJ databases">
        <authorList>
            <person name="de Groot N.N."/>
        </authorList>
    </citation>
    <scope>NUCLEOTIDE SEQUENCE [LARGE SCALE GENOMIC DNA]</scope>
    <source>
        <strain evidence="2 3">DSM 28010</strain>
    </source>
</reference>
<dbReference type="Proteomes" id="UP000199340">
    <property type="component" value="Unassembled WGS sequence"/>
</dbReference>
<dbReference type="STRING" id="490829.SAMN05421850_103195"/>
<accession>A0A1G8L665</accession>
<proteinExistence type="predicted"/>
<dbReference type="RefSeq" id="WP_090028147.1">
    <property type="nucleotide sequence ID" value="NZ_FNEB01000003.1"/>
</dbReference>
<organism evidence="2 3">
    <name type="scientific">Lutimaribacter saemankumensis</name>
    <dbReference type="NCBI Taxonomy" id="490829"/>
    <lineage>
        <taxon>Bacteria</taxon>
        <taxon>Pseudomonadati</taxon>
        <taxon>Pseudomonadota</taxon>
        <taxon>Alphaproteobacteria</taxon>
        <taxon>Rhodobacterales</taxon>
        <taxon>Roseobacteraceae</taxon>
        <taxon>Lutimaribacter</taxon>
    </lineage>
</organism>